<comment type="caution">
    <text evidence="2">The sequence shown here is derived from an EMBL/GenBank/DDBJ whole genome shotgun (WGS) entry which is preliminary data.</text>
</comment>
<accession>A0A9P6KIR9</accession>
<reference evidence="2" key="1">
    <citation type="journal article" date="2020" name="Fungal Divers.">
        <title>Resolving the Mortierellaceae phylogeny through synthesis of multi-gene phylogenetics and phylogenomics.</title>
        <authorList>
            <person name="Vandepol N."/>
            <person name="Liber J."/>
            <person name="Desiro A."/>
            <person name="Na H."/>
            <person name="Kennedy M."/>
            <person name="Barry K."/>
            <person name="Grigoriev I.V."/>
            <person name="Miller A.N."/>
            <person name="O'Donnell K."/>
            <person name="Stajich J.E."/>
            <person name="Bonito G."/>
        </authorList>
    </citation>
    <scope>NUCLEOTIDE SEQUENCE</scope>
    <source>
        <strain evidence="2">KOD1015</strain>
    </source>
</reference>
<dbReference type="EMBL" id="JAABOA010000053">
    <property type="protein sequence ID" value="KAF9586257.1"/>
    <property type="molecule type" value="Genomic_DNA"/>
</dbReference>
<feature type="transmembrane region" description="Helical" evidence="1">
    <location>
        <begin position="167"/>
        <end position="183"/>
    </location>
</feature>
<keyword evidence="1" id="KW-0812">Transmembrane</keyword>
<dbReference type="PANTHER" id="PTHR36124">
    <property type="match status" value="1"/>
</dbReference>
<evidence type="ECO:0000256" key="1">
    <source>
        <dbReference type="SAM" id="Phobius"/>
    </source>
</evidence>
<dbReference type="Proteomes" id="UP000780801">
    <property type="component" value="Unassembled WGS sequence"/>
</dbReference>
<dbReference type="AlphaFoldDB" id="A0A9P6KIR9"/>
<dbReference type="OrthoDB" id="545169at2759"/>
<protein>
    <submittedName>
        <fullName evidence="2">Uncharacterized protein</fullName>
    </submittedName>
</protein>
<dbReference type="GO" id="GO:0016491">
    <property type="term" value="F:oxidoreductase activity"/>
    <property type="evidence" value="ECO:0007669"/>
    <property type="project" value="InterPro"/>
</dbReference>
<dbReference type="InterPro" id="IPR046366">
    <property type="entry name" value="MPAB"/>
</dbReference>
<dbReference type="PANTHER" id="PTHR36124:SF1">
    <property type="entry name" value="ER-BOUND OXYGENASE MPAB_MPAB'_RUBBER OXYGENASE CATALYTIC DOMAIN-CONTAINING PROTEIN"/>
    <property type="match status" value="1"/>
</dbReference>
<name>A0A9P6KIR9_9FUNG</name>
<evidence type="ECO:0000313" key="3">
    <source>
        <dbReference type="Proteomes" id="UP000780801"/>
    </source>
</evidence>
<organism evidence="2 3">
    <name type="scientific">Lunasporangiospora selenospora</name>
    <dbReference type="NCBI Taxonomy" id="979761"/>
    <lineage>
        <taxon>Eukaryota</taxon>
        <taxon>Fungi</taxon>
        <taxon>Fungi incertae sedis</taxon>
        <taxon>Mucoromycota</taxon>
        <taxon>Mortierellomycotina</taxon>
        <taxon>Mortierellomycetes</taxon>
        <taxon>Mortierellales</taxon>
        <taxon>Mortierellaceae</taxon>
        <taxon>Lunasporangiospora</taxon>
    </lineage>
</organism>
<gene>
    <name evidence="2" type="ORF">BGW38_007904</name>
</gene>
<sequence length="239" mass="27533">MESLFTLILAHPLAKYVVVLVVYVSFVRHQRYRRIKALLHKYPDPEIPLRDLDVATEVLSAVRDYEFPFTYGNGLEISLLSTYGIPSISAILAATGQFKCGYLKRSVDGTLLLQELNEGYSRNQLRTALDKGRKPDKNEIENDRLRAAIAMERINFFHRQYNIKQSDYLYTLALFAVGPFLWIDRFEWRKSTDLEKNASLALWAAQGEKMGIQNIPKTFEDFVALVEVMIPHPLLPKFC</sequence>
<proteinExistence type="predicted"/>
<keyword evidence="1" id="KW-1133">Transmembrane helix</keyword>
<keyword evidence="1" id="KW-0472">Membrane</keyword>
<feature type="transmembrane region" description="Helical" evidence="1">
    <location>
        <begin position="6"/>
        <end position="26"/>
    </location>
</feature>
<evidence type="ECO:0000313" key="2">
    <source>
        <dbReference type="EMBL" id="KAF9586257.1"/>
    </source>
</evidence>
<keyword evidence="3" id="KW-1185">Reference proteome</keyword>